<keyword evidence="1" id="KW-0812">Transmembrane</keyword>
<comment type="caution">
    <text evidence="2">The sequence shown here is derived from an EMBL/GenBank/DDBJ whole genome shotgun (WGS) entry which is preliminary data.</text>
</comment>
<dbReference type="AlphaFoldDB" id="A0A073KEW7"/>
<organism evidence="2 3">
    <name type="scientific">Bacillus gaemokensis</name>
    <dbReference type="NCBI Taxonomy" id="574375"/>
    <lineage>
        <taxon>Bacteria</taxon>
        <taxon>Bacillati</taxon>
        <taxon>Bacillota</taxon>
        <taxon>Bacilli</taxon>
        <taxon>Bacillales</taxon>
        <taxon>Bacillaceae</taxon>
        <taxon>Bacillus</taxon>
        <taxon>Bacillus cereus group</taxon>
    </lineage>
</organism>
<dbReference type="RefSeq" id="WP_033673702.1">
    <property type="nucleotide sequence ID" value="NZ_JOTM01000003.1"/>
</dbReference>
<keyword evidence="1" id="KW-0472">Membrane</keyword>
<protein>
    <submittedName>
        <fullName evidence="2">Permease</fullName>
    </submittedName>
</protein>
<name>A0A073KEW7_9BACI</name>
<dbReference type="STRING" id="574375.AZF08_10695"/>
<dbReference type="PANTHER" id="PTHR40040">
    <property type="entry name" value="SMALL HYDROPHOBIC PROTEIN-RELATED"/>
    <property type="match status" value="1"/>
</dbReference>
<feature type="transmembrane region" description="Helical" evidence="1">
    <location>
        <begin position="87"/>
        <end position="108"/>
    </location>
</feature>
<dbReference type="InterPro" id="IPR055338">
    <property type="entry name" value="YqfX-like"/>
</dbReference>
<keyword evidence="3" id="KW-1185">Reference proteome</keyword>
<proteinExistence type="predicted"/>
<feature type="transmembrane region" description="Helical" evidence="1">
    <location>
        <begin position="48"/>
        <end position="80"/>
    </location>
</feature>
<dbReference type="eggNOG" id="ENOG5033B6K">
    <property type="taxonomic scope" value="Bacteria"/>
</dbReference>
<evidence type="ECO:0000256" key="1">
    <source>
        <dbReference type="SAM" id="Phobius"/>
    </source>
</evidence>
<reference evidence="2 3" key="1">
    <citation type="submission" date="2014-06" db="EMBL/GenBank/DDBJ databases">
        <title>Draft genome sequence of Bacillus gaemokensis JCM 15801 (MCCC 1A00707).</title>
        <authorList>
            <person name="Lai Q."/>
            <person name="Liu Y."/>
            <person name="Shao Z."/>
        </authorList>
    </citation>
    <scope>NUCLEOTIDE SEQUENCE [LARGE SCALE GENOMIC DNA]</scope>
    <source>
        <strain evidence="2 3">JCM 15801</strain>
    </source>
</reference>
<dbReference type="PANTHER" id="PTHR40040:SF1">
    <property type="entry name" value="MEMBRANE PROTEIN"/>
    <property type="match status" value="1"/>
</dbReference>
<gene>
    <name evidence="2" type="ORF">BAGA_18315</name>
</gene>
<keyword evidence="1" id="KW-1133">Transmembrane helix</keyword>
<accession>A0A073KEW7</accession>
<evidence type="ECO:0000313" key="2">
    <source>
        <dbReference type="EMBL" id="KEK25046.1"/>
    </source>
</evidence>
<dbReference type="EMBL" id="JOTM01000003">
    <property type="protein sequence ID" value="KEK25046.1"/>
    <property type="molecule type" value="Genomic_DNA"/>
</dbReference>
<dbReference type="Proteomes" id="UP000027778">
    <property type="component" value="Unassembled WGS sequence"/>
</dbReference>
<dbReference type="OrthoDB" id="2872788at2"/>
<sequence length="112" mass="12286">MPRKRTHHFKSGEKNEEYAAEITPGHLPIRQRRKEIAHEIEGTNTGTIIGYVALFLSLFSIAFYPVTLGSLSILIGLLAVNFGTKTLGYTAIGFGSFSVLFTLLYPLALSAL</sequence>
<evidence type="ECO:0000313" key="3">
    <source>
        <dbReference type="Proteomes" id="UP000027778"/>
    </source>
</evidence>